<evidence type="ECO:0000256" key="2">
    <source>
        <dbReference type="ARBA" id="ARBA00022490"/>
    </source>
</evidence>
<dbReference type="GO" id="GO:0008899">
    <property type="term" value="F:homoserine O-succinyltransferase activity"/>
    <property type="evidence" value="ECO:0007669"/>
    <property type="project" value="UniProtKB-UniRule"/>
</dbReference>
<dbReference type="GeneID" id="74988728"/>
<dbReference type="NCBIfam" id="TIGR01001">
    <property type="entry name" value="metA"/>
    <property type="match status" value="1"/>
</dbReference>
<keyword evidence="2 8" id="KW-0963">Cytoplasm</keyword>
<evidence type="ECO:0000313" key="12">
    <source>
        <dbReference type="Proteomes" id="UP000260773"/>
    </source>
</evidence>
<dbReference type="Proteomes" id="UP000260773">
    <property type="component" value="Unassembled WGS sequence"/>
</dbReference>
<evidence type="ECO:0000256" key="8">
    <source>
        <dbReference type="HAMAP-Rule" id="MF_00295"/>
    </source>
</evidence>
<dbReference type="EC" id="2.3.1.31" evidence="8"/>
<dbReference type="FunFam" id="3.40.50.880:FF:000004">
    <property type="entry name" value="Homoserine O-succinyltransferase"/>
    <property type="match status" value="1"/>
</dbReference>
<sequence>MPIKIQDDLPAKSVLEDEHIFVMTETRALSQDIRPLKIVILNLMPTKIETETQILRRLSNTPLQIEITLLQTATHESKNVSEEHMIAFYQEFDQIKDENYDGMIITGAPVEMMPYEEVEYWDELCEIMEWSKTHVHSTFHICWGAQAGLYYHYGIPKYILDKKISGVFSHKVLNKKSRLFRGFDDTFYAPHSRHTEVRAEDIEKVPELRIMAASEEAGVYVVGSADDSQFFIMGHSEYDVDTLAKEYFRDAEKGMNPEVPKHYFPDDDPTKQPEMKWSAHGQWIYSNWMNYFVYQTTPYELKNGVFVPVE</sequence>
<evidence type="ECO:0000256" key="3">
    <source>
        <dbReference type="ARBA" id="ARBA00022605"/>
    </source>
</evidence>
<dbReference type="PIRSF" id="PIRSF000450">
    <property type="entry name" value="H_ser_succinyltr"/>
    <property type="match status" value="1"/>
</dbReference>
<gene>
    <name evidence="8" type="primary">metAA</name>
    <name evidence="10" type="ORF">DW070_03290</name>
    <name evidence="11" type="ORF">DW747_01165</name>
</gene>
<feature type="active site" description="Acyl-thioester intermediate" evidence="8 9">
    <location>
        <position position="142"/>
    </location>
</feature>
<feature type="active site" evidence="8">
    <location>
        <position position="237"/>
    </location>
</feature>
<keyword evidence="4 8" id="KW-0808">Transferase</keyword>
<keyword evidence="6 8" id="KW-0012">Acyltransferase</keyword>
<reference evidence="12 13" key="1">
    <citation type="submission" date="2018-08" db="EMBL/GenBank/DDBJ databases">
        <title>A genome reference for cultivated species of the human gut microbiota.</title>
        <authorList>
            <person name="Zou Y."/>
            <person name="Xue W."/>
            <person name="Luo G."/>
        </authorList>
    </citation>
    <scope>NUCLEOTIDE SEQUENCE [LARGE SCALE GENOMIC DNA]</scope>
    <source>
        <strain evidence="10 12">AF45-17</strain>
        <strain evidence="11 13">AM28-39</strain>
    </source>
</reference>
<feature type="binding site" evidence="8">
    <location>
        <position position="249"/>
    </location>
    <ligand>
        <name>substrate</name>
    </ligand>
</feature>
<dbReference type="OrthoDB" id="9772423at2"/>
<dbReference type="InterPro" id="IPR033752">
    <property type="entry name" value="MetA_family"/>
</dbReference>
<feature type="binding site" evidence="8">
    <location>
        <position position="163"/>
    </location>
    <ligand>
        <name>substrate</name>
    </ligand>
</feature>
<evidence type="ECO:0000256" key="6">
    <source>
        <dbReference type="ARBA" id="ARBA00023315"/>
    </source>
</evidence>
<evidence type="ECO:0000256" key="7">
    <source>
        <dbReference type="ARBA" id="ARBA00049043"/>
    </source>
</evidence>
<evidence type="ECO:0000313" key="11">
    <source>
        <dbReference type="EMBL" id="RGC51142.1"/>
    </source>
</evidence>
<dbReference type="InterPro" id="IPR005697">
    <property type="entry name" value="HST_MetA"/>
</dbReference>
<comment type="caution">
    <text evidence="8">Lacks conserved residue(s) required for the propagation of feature annotation.</text>
</comment>
<accession>A0A3E2XQP0</accession>
<dbReference type="SUPFAM" id="SSF52317">
    <property type="entry name" value="Class I glutamine amidotransferase-like"/>
    <property type="match status" value="1"/>
</dbReference>
<dbReference type="HAMAP" id="MF_00295">
    <property type="entry name" value="MetA_acyltransf"/>
    <property type="match status" value="1"/>
</dbReference>
<feature type="site" description="Important for substrate specificity" evidence="8">
    <location>
        <position position="192"/>
    </location>
</feature>
<evidence type="ECO:0000313" key="13">
    <source>
        <dbReference type="Proteomes" id="UP000261231"/>
    </source>
</evidence>
<comment type="subcellular location">
    <subcellularLocation>
        <location evidence="1 8">Cytoplasm</location>
    </subcellularLocation>
</comment>
<evidence type="ECO:0000256" key="5">
    <source>
        <dbReference type="ARBA" id="ARBA00023167"/>
    </source>
</evidence>
<feature type="site" description="Important for acyl-CoA specificity" evidence="8">
    <location>
        <position position="111"/>
    </location>
</feature>
<keyword evidence="5 8" id="KW-0486">Methionine biosynthesis</keyword>
<dbReference type="EMBL" id="QVFD01000001">
    <property type="protein sequence ID" value="RGC51142.1"/>
    <property type="molecule type" value="Genomic_DNA"/>
</dbReference>
<organism evidence="11 13">
    <name type="scientific">Coprococcus catus</name>
    <dbReference type="NCBI Taxonomy" id="116085"/>
    <lineage>
        <taxon>Bacteria</taxon>
        <taxon>Bacillati</taxon>
        <taxon>Bacillota</taxon>
        <taxon>Clostridia</taxon>
        <taxon>Lachnospirales</taxon>
        <taxon>Lachnospiraceae</taxon>
        <taxon>Coprococcus</taxon>
    </lineage>
</organism>
<dbReference type="PANTHER" id="PTHR20919:SF0">
    <property type="entry name" value="HOMOSERINE O-SUCCINYLTRANSFERASE"/>
    <property type="match status" value="1"/>
</dbReference>
<dbReference type="GO" id="GO:0005737">
    <property type="term" value="C:cytoplasm"/>
    <property type="evidence" value="ECO:0007669"/>
    <property type="project" value="UniProtKB-SubCell"/>
</dbReference>
<dbReference type="Pfam" id="PF04204">
    <property type="entry name" value="HTS"/>
    <property type="match status" value="1"/>
</dbReference>
<evidence type="ECO:0000256" key="4">
    <source>
        <dbReference type="ARBA" id="ARBA00022679"/>
    </source>
</evidence>
<dbReference type="InterPro" id="IPR029062">
    <property type="entry name" value="Class_I_gatase-like"/>
</dbReference>
<name>A0A3E2XQP0_9FIRM</name>
<evidence type="ECO:0000256" key="1">
    <source>
        <dbReference type="ARBA" id="ARBA00004496"/>
    </source>
</evidence>
<comment type="caution">
    <text evidence="11">The sequence shown here is derived from an EMBL/GenBank/DDBJ whole genome shotgun (WGS) entry which is preliminary data.</text>
</comment>
<keyword evidence="3 8" id="KW-0028">Amino-acid biosynthesis</keyword>
<comment type="pathway">
    <text evidence="8">Amino-acid biosynthesis; L-methionine biosynthesis via de novo pathway; O-acetyl-L-homoserine from L-homoserine: step 1/1.</text>
</comment>
<dbReference type="Gene3D" id="3.40.50.880">
    <property type="match status" value="1"/>
</dbReference>
<comment type="catalytic activity">
    <reaction evidence="7 8">
        <text>L-homoserine + acetyl-CoA = O-acetyl-L-homoserine + CoA</text>
        <dbReference type="Rhea" id="RHEA:13701"/>
        <dbReference type="ChEBI" id="CHEBI:57287"/>
        <dbReference type="ChEBI" id="CHEBI:57288"/>
        <dbReference type="ChEBI" id="CHEBI:57476"/>
        <dbReference type="ChEBI" id="CHEBI:57716"/>
        <dbReference type="EC" id="2.3.1.31"/>
    </reaction>
</comment>
<evidence type="ECO:0000256" key="9">
    <source>
        <dbReference type="PIRSR" id="PIRSR000450-1"/>
    </source>
</evidence>
<dbReference type="Proteomes" id="UP000261231">
    <property type="component" value="Unassembled WGS sequence"/>
</dbReference>
<proteinExistence type="inferred from homology"/>
<protein>
    <recommendedName>
        <fullName evidence="8">Homoserine O-acetyltransferase</fullName>
        <shortName evidence="8">HAT</shortName>
        <ecNumber evidence="8">2.3.1.31</ecNumber>
    </recommendedName>
    <alternativeName>
        <fullName evidence="8">Homoserine transacetylase</fullName>
        <shortName evidence="8">HTA</shortName>
    </alternativeName>
</protein>
<dbReference type="AlphaFoldDB" id="A0A3E2XQP0"/>
<dbReference type="GO" id="GO:0004414">
    <property type="term" value="F:homoserine O-acetyltransferase activity"/>
    <property type="evidence" value="ECO:0007669"/>
    <property type="project" value="UniProtKB-EC"/>
</dbReference>
<dbReference type="EMBL" id="QVEP01000005">
    <property type="protein sequence ID" value="RGB81484.1"/>
    <property type="molecule type" value="Genomic_DNA"/>
</dbReference>
<dbReference type="UniPathway" id="UPA00051">
    <property type="reaction ID" value="UER00074"/>
</dbReference>
<feature type="active site" description="Proton acceptor" evidence="8">
    <location>
        <position position="235"/>
    </location>
</feature>
<feature type="binding site" evidence="8">
    <location>
        <position position="192"/>
    </location>
    <ligand>
        <name>substrate</name>
    </ligand>
</feature>
<comment type="similarity">
    <text evidence="8">Belongs to the MetA family.</text>
</comment>
<dbReference type="CDD" id="cd03131">
    <property type="entry name" value="GATase1_HTS"/>
    <property type="match status" value="1"/>
</dbReference>
<dbReference type="GO" id="GO:0019281">
    <property type="term" value="P:L-methionine biosynthetic process from homoserine via O-succinyl-L-homoserine and cystathionine"/>
    <property type="evidence" value="ECO:0007669"/>
    <property type="project" value="InterPro"/>
</dbReference>
<evidence type="ECO:0000313" key="10">
    <source>
        <dbReference type="EMBL" id="RGB81484.1"/>
    </source>
</evidence>
<keyword evidence="13" id="KW-1185">Reference proteome</keyword>
<comment type="function">
    <text evidence="8">Transfers an acetyl group from acetyl-CoA to L-homoserine, forming acetyl-L-homoserine.</text>
</comment>
<dbReference type="PANTHER" id="PTHR20919">
    <property type="entry name" value="HOMOSERINE O-SUCCINYLTRANSFERASE"/>
    <property type="match status" value="1"/>
</dbReference>
<dbReference type="RefSeq" id="WP_015515284.1">
    <property type="nucleotide sequence ID" value="NZ_JAAXCM010000064.1"/>
</dbReference>